<dbReference type="Gene3D" id="3.40.50.170">
    <property type="entry name" value="Formyl transferase, N-terminal domain"/>
    <property type="match status" value="1"/>
</dbReference>
<dbReference type="SUPFAM" id="SSF53328">
    <property type="entry name" value="Formyltransferase"/>
    <property type="match status" value="1"/>
</dbReference>
<evidence type="ECO:0000256" key="4">
    <source>
        <dbReference type="ARBA" id="ARBA00022755"/>
    </source>
</evidence>
<sequence>MHDMREQLLMTQVDAIEITNGKGAAALGSRGKSLTGDLKRIFHAIQFTILNLKALRKCSVETNKSCGSPGRHPYFRARLQYESLVHAASQMANVKISAVISHSANSEGLVWARAQGIQTEQLVYDAAGGQTRVQYDQALAACIDRYQPDLVLLAGFMRILSDAFVQHYAGRLINIHPSLLPCFRDCILTSRHWMPGYVFMAAACILLFPSWTRAHHRSGGCSRHG</sequence>
<dbReference type="AlphaFoldDB" id="I3UDC8"/>
<evidence type="ECO:0000256" key="1">
    <source>
        <dbReference type="ARBA" id="ARBA00005054"/>
    </source>
</evidence>
<protein>
    <recommendedName>
        <fullName evidence="2">phosphoribosylglycinamide formyltransferase 1</fullName>
        <ecNumber evidence="2">2.1.2.2</ecNumber>
    </recommendedName>
</protein>
<dbReference type="STRING" id="1036672.TKWG_14895"/>
<keyword evidence="4" id="KW-0658">Purine biosynthesis</keyword>
<dbReference type="GO" id="GO:0004644">
    <property type="term" value="F:phosphoribosylglycinamide formyltransferase activity"/>
    <property type="evidence" value="ECO:0007669"/>
    <property type="project" value="UniProtKB-EC"/>
</dbReference>
<dbReference type="InterPro" id="IPR002376">
    <property type="entry name" value="Formyl_transf_N"/>
</dbReference>
<evidence type="ECO:0000256" key="3">
    <source>
        <dbReference type="ARBA" id="ARBA00022679"/>
    </source>
</evidence>
<name>I3UDC8_ADVKW</name>
<keyword evidence="7" id="KW-1185">Reference proteome</keyword>
<dbReference type="Pfam" id="PF00551">
    <property type="entry name" value="Formyl_trans_N"/>
    <property type="match status" value="1"/>
</dbReference>
<organism evidence="6 7">
    <name type="scientific">Advenella kashmirensis (strain DSM 17095 / LMG 22695 / WT001)</name>
    <name type="common">Tetrathiobacter kashmirensis</name>
    <dbReference type="NCBI Taxonomy" id="1036672"/>
    <lineage>
        <taxon>Bacteria</taxon>
        <taxon>Pseudomonadati</taxon>
        <taxon>Pseudomonadota</taxon>
        <taxon>Betaproteobacteria</taxon>
        <taxon>Burkholderiales</taxon>
        <taxon>Alcaligenaceae</taxon>
    </lineage>
</organism>
<dbReference type="EC" id="2.1.2.2" evidence="2"/>
<evidence type="ECO:0000313" key="6">
    <source>
        <dbReference type="EMBL" id="AFK63016.1"/>
    </source>
</evidence>
<dbReference type="EMBL" id="CP003555">
    <property type="protein sequence ID" value="AFK63016.1"/>
    <property type="molecule type" value="Genomic_DNA"/>
</dbReference>
<dbReference type="PANTHER" id="PTHR43369:SF2">
    <property type="entry name" value="PHOSPHORIBOSYLGLYCINAMIDE FORMYLTRANSFERASE"/>
    <property type="match status" value="1"/>
</dbReference>
<dbReference type="GO" id="GO:0005829">
    <property type="term" value="C:cytosol"/>
    <property type="evidence" value="ECO:0007669"/>
    <property type="project" value="TreeGrafter"/>
</dbReference>
<reference evidence="6 7" key="1">
    <citation type="journal article" date="2011" name="J. Bacteriol.">
        <title>Whole-genome shotgun sequencing of the sulfur-oxidizing chemoautotroph Tetrathiobacter kashmirensis.</title>
        <authorList>
            <person name="Ghosh W."/>
            <person name="George A."/>
            <person name="Agarwal A."/>
            <person name="Raj P."/>
            <person name="Alam M."/>
            <person name="Pyne P."/>
            <person name="Das Gupta S.K."/>
        </authorList>
    </citation>
    <scope>NUCLEOTIDE SEQUENCE [LARGE SCALE GENOMIC DNA]</scope>
    <source>
        <strain evidence="6 7">WT001</strain>
    </source>
</reference>
<evidence type="ECO:0000259" key="5">
    <source>
        <dbReference type="Pfam" id="PF00551"/>
    </source>
</evidence>
<dbReference type="HOGENOM" id="CLU_1227793_0_0_4"/>
<feature type="domain" description="Formyl transferase N-terminal" evidence="5">
    <location>
        <begin position="87"/>
        <end position="184"/>
    </location>
</feature>
<keyword evidence="3 6" id="KW-0808">Transferase</keyword>
<evidence type="ECO:0000256" key="2">
    <source>
        <dbReference type="ARBA" id="ARBA00012254"/>
    </source>
</evidence>
<dbReference type="PANTHER" id="PTHR43369">
    <property type="entry name" value="PHOSPHORIBOSYLGLYCINAMIDE FORMYLTRANSFERASE"/>
    <property type="match status" value="1"/>
</dbReference>
<dbReference type="GO" id="GO:0006189">
    <property type="term" value="P:'de novo' IMP biosynthetic process"/>
    <property type="evidence" value="ECO:0007669"/>
    <property type="project" value="TreeGrafter"/>
</dbReference>
<gene>
    <name evidence="6" type="ordered locus">TKWG_14895</name>
</gene>
<evidence type="ECO:0000313" key="7">
    <source>
        <dbReference type="Proteomes" id="UP000005267"/>
    </source>
</evidence>
<reference evidence="7" key="2">
    <citation type="journal article" date="2013" name="PLoS ONE">
        <title>Genome implosion elicits host-confinement in Alcaligenaceae: evidence from the comparative genomics of Tetrathiobacter kashmirensis, a pathogen in the making.</title>
        <authorList>
            <person name="Ghosh W."/>
            <person name="Alam M."/>
            <person name="Roy C."/>
            <person name="Pyne P."/>
            <person name="George A."/>
            <person name="Chakraborty R."/>
            <person name="Majumder S."/>
            <person name="Agarwal A."/>
            <person name="Chakraborty S."/>
            <person name="Majumdar S."/>
            <person name="Gupta S.K."/>
        </authorList>
    </citation>
    <scope>NUCLEOTIDE SEQUENCE [LARGE SCALE GENOMIC DNA]</scope>
    <source>
        <strain evidence="7">WT001</strain>
    </source>
</reference>
<comment type="pathway">
    <text evidence="1">Purine metabolism; IMP biosynthesis via de novo pathway; N(2)-formyl-N(1)-(5-phospho-D-ribosyl)glycinamide from N(1)-(5-phospho-D-ribosyl)glycinamide (10-formyl THF route): step 1/1.</text>
</comment>
<accession>I3UDC8</accession>
<dbReference type="InterPro" id="IPR036477">
    <property type="entry name" value="Formyl_transf_N_sf"/>
</dbReference>
<dbReference type="Proteomes" id="UP000005267">
    <property type="component" value="Chromosome"/>
</dbReference>
<dbReference type="KEGG" id="aka:TKWG_14895"/>
<proteinExistence type="predicted"/>